<feature type="region of interest" description="Disordered" evidence="1">
    <location>
        <begin position="34"/>
        <end position="64"/>
    </location>
</feature>
<proteinExistence type="predicted"/>
<evidence type="ECO:0000256" key="1">
    <source>
        <dbReference type="SAM" id="MobiDB-lite"/>
    </source>
</evidence>
<reference evidence="2 3" key="1">
    <citation type="submission" date="2012-11" db="EMBL/GenBank/DDBJ databases">
        <authorList>
            <person name="Linke B."/>
        </authorList>
    </citation>
    <scope>NUCLEOTIDE SEQUENCE [LARGE SCALE GENOMIC DNA]</scope>
    <source>
        <strain evidence="3">CFBP 1232</strain>
    </source>
</reference>
<sequence length="108" mass="12045">MLCSGLDSKKKQQYWQQNDFKVIIRGVARPDGRARMRRPAVARAAAPYPHGGGPRDWQDQSCPMPPIAMPDKTCERVIGALSGGGVICVRQYGAQVPDWLQRHFNLRG</sequence>
<name>A0A831A3W1_ERWAM</name>
<evidence type="ECO:0000313" key="3">
    <source>
        <dbReference type="Proteomes" id="UP000013111"/>
    </source>
</evidence>
<comment type="caution">
    <text evidence="2">The sequence shown here is derived from an EMBL/GenBank/DDBJ whole genome shotgun (WGS) entry which is preliminary data.</text>
</comment>
<protein>
    <submittedName>
        <fullName evidence="2">Putative plasmid-related protein</fullName>
    </submittedName>
</protein>
<gene>
    <name evidence="2" type="ORF">BN437_3322</name>
</gene>
<dbReference type="Proteomes" id="UP000013111">
    <property type="component" value="Unassembled WGS sequence"/>
</dbReference>
<accession>A0A831A3W1</accession>
<organism evidence="2 3">
    <name type="scientific">Erwinia amylovora NBRC 12687 = CFBP 1232</name>
    <dbReference type="NCBI Taxonomy" id="1219359"/>
    <lineage>
        <taxon>Bacteria</taxon>
        <taxon>Pseudomonadati</taxon>
        <taxon>Pseudomonadota</taxon>
        <taxon>Gammaproteobacteria</taxon>
        <taxon>Enterobacterales</taxon>
        <taxon>Erwiniaceae</taxon>
        <taxon>Erwinia</taxon>
    </lineage>
</organism>
<dbReference type="EMBL" id="CAPB01000039">
    <property type="protein sequence ID" value="CCO95223.1"/>
    <property type="molecule type" value="Genomic_DNA"/>
</dbReference>
<reference evidence="2 3" key="2">
    <citation type="submission" date="2013-04" db="EMBL/GenBank/DDBJ databases">
        <title>Comparative genomics of 12 strains of Erwinia amylovora identifies a pan-genome with a large conserved core and provides insights into host specificity.</title>
        <authorList>
            <person name="Mann R.A."/>
            <person name="Smits T.H.M."/>
            <person name="Buehlmann A."/>
            <person name="Blom J."/>
            <person name="Goesmann A."/>
            <person name="Frey J.E."/>
            <person name="Plummer K.M."/>
            <person name="Beer S.V."/>
            <person name="Luck J."/>
            <person name="Duffy B."/>
            <person name="Rodoni B."/>
        </authorList>
    </citation>
    <scope>NUCLEOTIDE SEQUENCE [LARGE SCALE GENOMIC DNA]</scope>
    <source>
        <strain evidence="3">CFBP 1232</strain>
    </source>
</reference>
<evidence type="ECO:0000313" key="2">
    <source>
        <dbReference type="EMBL" id="CCO95223.1"/>
    </source>
</evidence>
<dbReference type="AlphaFoldDB" id="A0A831A3W1"/>